<name>X0VNU9_9ZZZZ</name>
<accession>X0VNU9</accession>
<evidence type="ECO:0000313" key="1">
    <source>
        <dbReference type="EMBL" id="GAG12832.1"/>
    </source>
</evidence>
<reference evidence="1" key="1">
    <citation type="journal article" date="2014" name="Front. Microbiol.">
        <title>High frequency of phylogenetically diverse reductive dehalogenase-homologous genes in deep subseafloor sedimentary metagenomes.</title>
        <authorList>
            <person name="Kawai M."/>
            <person name="Futagami T."/>
            <person name="Toyoda A."/>
            <person name="Takaki Y."/>
            <person name="Nishi S."/>
            <person name="Hori S."/>
            <person name="Arai W."/>
            <person name="Tsubouchi T."/>
            <person name="Morono Y."/>
            <person name="Uchiyama I."/>
            <person name="Ito T."/>
            <person name="Fujiyama A."/>
            <person name="Inagaki F."/>
            <person name="Takami H."/>
        </authorList>
    </citation>
    <scope>NUCLEOTIDE SEQUENCE</scope>
    <source>
        <strain evidence="1">Expedition CK06-06</strain>
    </source>
</reference>
<protein>
    <recommendedName>
        <fullName evidence="2">Tail sheath protein subtilisin-like domain-containing protein</fullName>
    </recommendedName>
</protein>
<dbReference type="AlphaFoldDB" id="X0VNU9"/>
<gene>
    <name evidence="1" type="ORF">S01H1_33722</name>
</gene>
<feature type="non-terminal residue" evidence="1">
    <location>
        <position position="270"/>
    </location>
</feature>
<sequence>MSSKNIKFKSITDTLVPGIQSEYDISNATNTLPSNAKKIAVVAQKIAAGTATADIPVACFSEEEAITQSGQGSVGHLAIRALLKSYTNFELFNVPVDDGAGVSATGTIVVANVPTSSGSYDIWIGKELVQVSVTSGDAVNDIATAINVAIQAKEHNMAVTSGVSTATVTLTANNDGLLGNNIPISYKNNGILTTTLTVIQTGTVVAGSVDPDITNALAALEKDNYDIILVANNDATNLGLLSAHLTAQALPEENNPGIGVFGYTGVQATF</sequence>
<organism evidence="1">
    <name type="scientific">marine sediment metagenome</name>
    <dbReference type="NCBI Taxonomy" id="412755"/>
    <lineage>
        <taxon>unclassified sequences</taxon>
        <taxon>metagenomes</taxon>
        <taxon>ecological metagenomes</taxon>
    </lineage>
</organism>
<comment type="caution">
    <text evidence="1">The sequence shown here is derived from an EMBL/GenBank/DDBJ whole genome shotgun (WGS) entry which is preliminary data.</text>
</comment>
<dbReference type="EMBL" id="BARS01020947">
    <property type="protein sequence ID" value="GAG12832.1"/>
    <property type="molecule type" value="Genomic_DNA"/>
</dbReference>
<proteinExistence type="predicted"/>
<evidence type="ECO:0008006" key="2">
    <source>
        <dbReference type="Google" id="ProtNLM"/>
    </source>
</evidence>